<protein>
    <submittedName>
        <fullName evidence="4">Lysosomal acid phosphatase-like</fullName>
    </submittedName>
</protein>
<evidence type="ECO:0000313" key="4">
    <source>
        <dbReference type="RefSeq" id="XP_047741605.1"/>
    </source>
</evidence>
<dbReference type="RefSeq" id="XP_047741605.1">
    <property type="nucleotide sequence ID" value="XM_047885649.1"/>
</dbReference>
<sequence>MKNVSDFLFSHVYFGTNELLRLRAGRLQNTILKNMRLKSSSGGLGPSLALFSGDDETVAAQLKTLGIDALTQPPYAAALVYELHRRDNGTYFVKVFYHTDESMTSDPAFISNILCPPTGECDLEEWFSFAHTWAVPDADFPDVCVSKPERILRTVIMWFWDLLPMTCLCAVFLLTVFYRVSEFRCGKYAQMEE</sequence>
<keyword evidence="2" id="KW-0472">Membrane</keyword>
<reference evidence="4" key="1">
    <citation type="submission" date="2025-08" db="UniProtKB">
        <authorList>
            <consortium name="RefSeq"/>
        </authorList>
    </citation>
    <scope>IDENTIFICATION</scope>
    <source>
        <tissue evidence="4">Whole organism</tissue>
    </source>
</reference>
<evidence type="ECO:0000256" key="2">
    <source>
        <dbReference type="SAM" id="Phobius"/>
    </source>
</evidence>
<dbReference type="AlphaFoldDB" id="A0A979FYG3"/>
<dbReference type="PANTHER" id="PTHR11567">
    <property type="entry name" value="ACID PHOSPHATASE-RELATED"/>
    <property type="match status" value="1"/>
</dbReference>
<dbReference type="GeneID" id="125179560"/>
<dbReference type="PANTHER" id="PTHR11567:SF110">
    <property type="entry name" value="2-PHOSPHOXYLOSE PHOSPHATASE 1"/>
    <property type="match status" value="1"/>
</dbReference>
<dbReference type="KEGG" id="hazt:125179560"/>
<accession>A0A979FYG3</accession>
<gene>
    <name evidence="4" type="primary">LOC125179560</name>
</gene>
<evidence type="ECO:0000256" key="1">
    <source>
        <dbReference type="ARBA" id="ARBA00022801"/>
    </source>
</evidence>
<name>A0A979FYG3_HYAAZ</name>
<keyword evidence="2" id="KW-0812">Transmembrane</keyword>
<dbReference type="GO" id="GO:0016791">
    <property type="term" value="F:phosphatase activity"/>
    <property type="evidence" value="ECO:0007669"/>
    <property type="project" value="UniProtKB-ARBA"/>
</dbReference>
<organism evidence="3 4">
    <name type="scientific">Hyalella azteca</name>
    <name type="common">Amphipod</name>
    <dbReference type="NCBI Taxonomy" id="294128"/>
    <lineage>
        <taxon>Eukaryota</taxon>
        <taxon>Metazoa</taxon>
        <taxon>Ecdysozoa</taxon>
        <taxon>Arthropoda</taxon>
        <taxon>Crustacea</taxon>
        <taxon>Multicrustacea</taxon>
        <taxon>Malacostraca</taxon>
        <taxon>Eumalacostraca</taxon>
        <taxon>Peracarida</taxon>
        <taxon>Amphipoda</taxon>
        <taxon>Senticaudata</taxon>
        <taxon>Talitrida</taxon>
        <taxon>Talitroidea</taxon>
        <taxon>Hyalellidae</taxon>
        <taxon>Hyalella</taxon>
    </lineage>
</organism>
<dbReference type="Gene3D" id="3.40.50.1240">
    <property type="entry name" value="Phosphoglycerate mutase-like"/>
    <property type="match status" value="1"/>
</dbReference>
<evidence type="ECO:0000313" key="3">
    <source>
        <dbReference type="Proteomes" id="UP000694843"/>
    </source>
</evidence>
<feature type="transmembrane region" description="Helical" evidence="2">
    <location>
        <begin position="157"/>
        <end position="178"/>
    </location>
</feature>
<keyword evidence="3" id="KW-1185">Reference proteome</keyword>
<dbReference type="InterPro" id="IPR050645">
    <property type="entry name" value="Histidine_acid_phosphatase"/>
</dbReference>
<dbReference type="Proteomes" id="UP000694843">
    <property type="component" value="Unplaced"/>
</dbReference>
<dbReference type="InterPro" id="IPR029033">
    <property type="entry name" value="His_PPase_superfam"/>
</dbReference>
<keyword evidence="1" id="KW-0378">Hydrolase</keyword>
<keyword evidence="2" id="KW-1133">Transmembrane helix</keyword>
<dbReference type="SUPFAM" id="SSF53254">
    <property type="entry name" value="Phosphoglycerate mutase-like"/>
    <property type="match status" value="1"/>
</dbReference>
<dbReference type="OrthoDB" id="5821688at2759"/>
<proteinExistence type="predicted"/>